<dbReference type="Pfam" id="PF12070">
    <property type="entry name" value="SCAI"/>
    <property type="match status" value="1"/>
</dbReference>
<feature type="compositionally biased region" description="Low complexity" evidence="1">
    <location>
        <begin position="44"/>
        <end position="67"/>
    </location>
</feature>
<reference evidence="2 3" key="1">
    <citation type="journal article" date="2015" name="Genome Biol. Evol.">
        <title>Phylogenomic analyses indicate that early fungi evolved digesting cell walls of algal ancestors of land plants.</title>
        <authorList>
            <person name="Chang Y."/>
            <person name="Wang S."/>
            <person name="Sekimoto S."/>
            <person name="Aerts A.L."/>
            <person name="Choi C."/>
            <person name="Clum A."/>
            <person name="LaButti K.M."/>
            <person name="Lindquist E.A."/>
            <person name="Yee Ngan C."/>
            <person name="Ohm R.A."/>
            <person name="Salamov A.A."/>
            <person name="Grigoriev I.V."/>
            <person name="Spatafora J.W."/>
            <person name="Berbee M.L."/>
        </authorList>
    </citation>
    <scope>NUCLEOTIDE SEQUENCE [LARGE SCALE GENOMIC DNA]</scope>
    <source>
        <strain evidence="2 3">NRRL 28638</strain>
    </source>
</reference>
<dbReference type="Proteomes" id="UP000070444">
    <property type="component" value="Unassembled WGS sequence"/>
</dbReference>
<sequence>MLNSITPPLKKQFPEPSNGDSPLVSAALNGNDAETNRNSELELNNDSNTTSTNNENTTTAGNDTDTINSDETSKLVEEFQYYLEKSQQLFSGLRELSPISGIKQWQPYFQRTFEIYTKLWKFQQKHRVTLENKDSYGLRRWEVGEISSKIGQLYYHYYLRTSELSYLQESCVFYEAIWERGYFQDVLEAKNPALMIKKLRYYARFIVVCLLLNKSEIAKKLTIELNQLVEDYTKLFKPADHMEWQLVLQEISLFLEAERKPFYQITSSDSKQFISIKTRSVKSLAELKYLNEGDILPSASNSLKLQEVLLTANHPNQAKFSEMTVDMFRMVQFFERETSPTGLQRSLTNNTNQTTESEQTDSNAADKTPPKRPNPHKNLLYRPTFSQLLLYLANAYKECQDNSVLLVYLSGEATKTSNIESNGFVGGFVTSFRKPINKSAEIQGSVTAIHCLHPSDLVPFTRKPLFLVVDSQNANIYAQLPKVFNQPVLCLLSASESLFKDTSQGSLFTLFLHSPILGISFIGEITELSAEVSDNCLELLRSLECLVFKELANSDSPNSSIHPFLYDDFLRTLCVRFLILHNLLQMH</sequence>
<dbReference type="InterPro" id="IPR022709">
    <property type="entry name" value="SCAI"/>
</dbReference>
<dbReference type="STRING" id="796925.A0A137P2Y0"/>
<accession>A0A137P2Y0</accession>
<keyword evidence="3" id="KW-1185">Reference proteome</keyword>
<protein>
    <recommendedName>
        <fullName evidence="4">Protein SCAI</fullName>
    </recommendedName>
</protein>
<feature type="non-terminal residue" evidence="2">
    <location>
        <position position="587"/>
    </location>
</feature>
<feature type="region of interest" description="Disordered" evidence="1">
    <location>
        <begin position="1"/>
        <end position="68"/>
    </location>
</feature>
<gene>
    <name evidence="2" type="ORF">CONCODRAFT_40662</name>
</gene>
<evidence type="ECO:0000313" key="3">
    <source>
        <dbReference type="Proteomes" id="UP000070444"/>
    </source>
</evidence>
<dbReference type="GO" id="GO:0006351">
    <property type="term" value="P:DNA-templated transcription"/>
    <property type="evidence" value="ECO:0007669"/>
    <property type="project" value="InterPro"/>
</dbReference>
<organism evidence="2 3">
    <name type="scientific">Conidiobolus coronatus (strain ATCC 28846 / CBS 209.66 / NRRL 28638)</name>
    <name type="common">Delacroixia coronata</name>
    <dbReference type="NCBI Taxonomy" id="796925"/>
    <lineage>
        <taxon>Eukaryota</taxon>
        <taxon>Fungi</taxon>
        <taxon>Fungi incertae sedis</taxon>
        <taxon>Zoopagomycota</taxon>
        <taxon>Entomophthoromycotina</taxon>
        <taxon>Entomophthoromycetes</taxon>
        <taxon>Entomophthorales</taxon>
        <taxon>Ancylistaceae</taxon>
        <taxon>Conidiobolus</taxon>
    </lineage>
</organism>
<dbReference type="OMA" id="CLMRVAS"/>
<dbReference type="AlphaFoldDB" id="A0A137P2Y0"/>
<dbReference type="EMBL" id="KQ964536">
    <property type="protein sequence ID" value="KXN69385.1"/>
    <property type="molecule type" value="Genomic_DNA"/>
</dbReference>
<dbReference type="OrthoDB" id="525027at2759"/>
<dbReference type="PANTHER" id="PTHR21243">
    <property type="entry name" value="PROTEIN SCAI"/>
    <property type="match status" value="1"/>
</dbReference>
<proteinExistence type="predicted"/>
<name>A0A137P2Y0_CONC2</name>
<evidence type="ECO:0000256" key="1">
    <source>
        <dbReference type="SAM" id="MobiDB-lite"/>
    </source>
</evidence>
<feature type="compositionally biased region" description="Low complexity" evidence="1">
    <location>
        <begin position="348"/>
        <end position="357"/>
    </location>
</feature>
<evidence type="ECO:0008006" key="4">
    <source>
        <dbReference type="Google" id="ProtNLM"/>
    </source>
</evidence>
<dbReference type="GO" id="GO:0003714">
    <property type="term" value="F:transcription corepressor activity"/>
    <property type="evidence" value="ECO:0007669"/>
    <property type="project" value="InterPro"/>
</dbReference>
<evidence type="ECO:0000313" key="2">
    <source>
        <dbReference type="EMBL" id="KXN69385.1"/>
    </source>
</evidence>
<feature type="region of interest" description="Disordered" evidence="1">
    <location>
        <begin position="339"/>
        <end position="378"/>
    </location>
</feature>